<evidence type="ECO:0000313" key="2">
    <source>
        <dbReference type="Proteomes" id="UP000568877"/>
    </source>
</evidence>
<reference evidence="1 2" key="1">
    <citation type="journal article" date="2020" name="Front. Microbiol.">
        <title>Single-cell genomics of novel Actinobacteria with the Wood-Ljungdahl pathway discovered in a serpentinizing system.</title>
        <authorList>
            <person name="Merino N."/>
            <person name="Kawai M."/>
            <person name="Boyd E.S."/>
            <person name="Colman D.R."/>
            <person name="McGlynn S.E."/>
            <person name="Nealson K.H."/>
            <person name="Kurokawa K."/>
            <person name="Hongoh Y."/>
        </authorList>
    </citation>
    <scope>NUCLEOTIDE SEQUENCE [LARGE SCALE GENOMIC DNA]</scope>
    <source>
        <strain evidence="1 2">S42</strain>
    </source>
</reference>
<feature type="non-terminal residue" evidence="1">
    <location>
        <position position="1"/>
    </location>
</feature>
<dbReference type="EMBL" id="BLSA01000868">
    <property type="protein sequence ID" value="GFP33993.1"/>
    <property type="molecule type" value="Genomic_DNA"/>
</dbReference>
<dbReference type="AlphaFoldDB" id="A0A6V8PP89"/>
<evidence type="ECO:0000313" key="1">
    <source>
        <dbReference type="EMBL" id="GFP33993.1"/>
    </source>
</evidence>
<gene>
    <name evidence="1" type="ORF">HKBW3S42_02333</name>
</gene>
<name>A0A6V8PP89_9ACTN</name>
<sequence length="42" mass="4476">ARNDIAYSNEIQRDTPLVQSLTSVLGLGEAQLDELFTAAAAL</sequence>
<proteinExistence type="predicted"/>
<dbReference type="Proteomes" id="UP000568877">
    <property type="component" value="Unassembled WGS sequence"/>
</dbReference>
<organism evidence="1 2">
    <name type="scientific">Candidatus Hakubella thermalkaliphila</name>
    <dbReference type="NCBI Taxonomy" id="2754717"/>
    <lineage>
        <taxon>Bacteria</taxon>
        <taxon>Bacillati</taxon>
        <taxon>Actinomycetota</taxon>
        <taxon>Actinomycetota incertae sedis</taxon>
        <taxon>Candidatus Hakubellales</taxon>
        <taxon>Candidatus Hakubellaceae</taxon>
        <taxon>Candidatus Hakubella</taxon>
    </lineage>
</organism>
<accession>A0A6V8PP89</accession>
<protein>
    <submittedName>
        <fullName evidence="1">Uncharacterized protein</fullName>
    </submittedName>
</protein>
<comment type="caution">
    <text evidence="1">The sequence shown here is derived from an EMBL/GenBank/DDBJ whole genome shotgun (WGS) entry which is preliminary data.</text>
</comment>